<comment type="caution">
    <text evidence="1">The sequence shown here is derived from an EMBL/GenBank/DDBJ whole genome shotgun (WGS) entry which is preliminary data.</text>
</comment>
<organism evidence="1 2">
    <name type="scientific">Deinococcus antarcticus</name>
    <dbReference type="NCBI Taxonomy" id="1298767"/>
    <lineage>
        <taxon>Bacteria</taxon>
        <taxon>Thermotogati</taxon>
        <taxon>Deinococcota</taxon>
        <taxon>Deinococci</taxon>
        <taxon>Deinococcales</taxon>
        <taxon>Deinococcaceae</taxon>
        <taxon>Deinococcus</taxon>
    </lineage>
</organism>
<dbReference type="EMBL" id="JBHRZF010000011">
    <property type="protein sequence ID" value="MFC3859443.1"/>
    <property type="molecule type" value="Genomic_DNA"/>
</dbReference>
<sequence length="96" mass="11053">MTTFLDPRQRDAVLLLGAFHSMPHAQFSLGLMVYTDDADELIAALHARRWVKRQPATKHQRERYGQDVALALTPAGRMAWKRLLNEGRKTRQRRAA</sequence>
<name>A0ABV8A178_9DEIO</name>
<reference evidence="2" key="1">
    <citation type="journal article" date="2019" name="Int. J. Syst. Evol. Microbiol.">
        <title>The Global Catalogue of Microorganisms (GCM) 10K type strain sequencing project: providing services to taxonomists for standard genome sequencing and annotation.</title>
        <authorList>
            <consortium name="The Broad Institute Genomics Platform"/>
            <consortium name="The Broad Institute Genome Sequencing Center for Infectious Disease"/>
            <person name="Wu L."/>
            <person name="Ma J."/>
        </authorList>
    </citation>
    <scope>NUCLEOTIDE SEQUENCE [LARGE SCALE GENOMIC DNA]</scope>
    <source>
        <strain evidence="2">CCTCC AB 2013263</strain>
    </source>
</reference>
<proteinExistence type="predicted"/>
<accession>A0ABV8A178</accession>
<gene>
    <name evidence="1" type="ORF">ACFOPQ_01465</name>
</gene>
<dbReference type="RefSeq" id="WP_380075609.1">
    <property type="nucleotide sequence ID" value="NZ_JBHRZF010000011.1"/>
</dbReference>
<evidence type="ECO:0000313" key="1">
    <source>
        <dbReference type="EMBL" id="MFC3859443.1"/>
    </source>
</evidence>
<dbReference type="Proteomes" id="UP001595748">
    <property type="component" value="Unassembled WGS sequence"/>
</dbReference>
<protein>
    <recommendedName>
        <fullName evidence="3">Winged helix DNA-binding protein</fullName>
    </recommendedName>
</protein>
<evidence type="ECO:0000313" key="2">
    <source>
        <dbReference type="Proteomes" id="UP001595748"/>
    </source>
</evidence>
<evidence type="ECO:0008006" key="3">
    <source>
        <dbReference type="Google" id="ProtNLM"/>
    </source>
</evidence>
<keyword evidence="2" id="KW-1185">Reference proteome</keyword>